<proteinExistence type="predicted"/>
<dbReference type="Proteomes" id="UP001302274">
    <property type="component" value="Unassembled WGS sequence"/>
</dbReference>
<evidence type="ECO:0000313" key="2">
    <source>
        <dbReference type="EMBL" id="MEA9355556.1"/>
    </source>
</evidence>
<evidence type="ECO:0008006" key="4">
    <source>
        <dbReference type="Google" id="ProtNLM"/>
    </source>
</evidence>
<dbReference type="EMBL" id="JAYGJQ010000001">
    <property type="protein sequence ID" value="MEA9355556.1"/>
    <property type="molecule type" value="Genomic_DNA"/>
</dbReference>
<evidence type="ECO:0000256" key="1">
    <source>
        <dbReference type="SAM" id="SignalP"/>
    </source>
</evidence>
<keyword evidence="1" id="KW-0732">Signal</keyword>
<protein>
    <recommendedName>
        <fullName evidence="4">Lipoprotein</fullName>
    </recommendedName>
</protein>
<feature type="signal peptide" evidence="1">
    <location>
        <begin position="1"/>
        <end position="18"/>
    </location>
</feature>
<comment type="caution">
    <text evidence="2">The sequence shown here is derived from an EMBL/GenBank/DDBJ whole genome shotgun (WGS) entry which is preliminary data.</text>
</comment>
<keyword evidence="3" id="KW-1185">Reference proteome</keyword>
<gene>
    <name evidence="2" type="ORF">SHI21_05070</name>
</gene>
<reference evidence="2 3" key="1">
    <citation type="submission" date="2023-11" db="EMBL/GenBank/DDBJ databases">
        <title>A Novel Polar Bacteriovorax (B. antarcticus) Isolated from the Biocrust in Antarctica.</title>
        <authorList>
            <person name="Mun W."/>
            <person name="Choi S.Y."/>
            <person name="Mitchell R.J."/>
        </authorList>
    </citation>
    <scope>NUCLEOTIDE SEQUENCE [LARGE SCALE GENOMIC DNA]</scope>
    <source>
        <strain evidence="2 3">PP10</strain>
    </source>
</reference>
<organism evidence="2 3">
    <name type="scientific">Bacteriovorax antarcticus</name>
    <dbReference type="NCBI Taxonomy" id="3088717"/>
    <lineage>
        <taxon>Bacteria</taxon>
        <taxon>Pseudomonadati</taxon>
        <taxon>Bdellovibrionota</taxon>
        <taxon>Bacteriovoracia</taxon>
        <taxon>Bacteriovoracales</taxon>
        <taxon>Bacteriovoracaceae</taxon>
        <taxon>Bacteriovorax</taxon>
    </lineage>
</organism>
<dbReference type="RefSeq" id="WP_323575132.1">
    <property type="nucleotide sequence ID" value="NZ_JAYGJQ010000001.1"/>
</dbReference>
<feature type="chain" id="PRO_5045883599" description="Lipoprotein" evidence="1">
    <location>
        <begin position="19"/>
        <end position="173"/>
    </location>
</feature>
<dbReference type="PROSITE" id="PS51257">
    <property type="entry name" value="PROKAR_LIPOPROTEIN"/>
    <property type="match status" value="1"/>
</dbReference>
<name>A0ABU5VR85_9BACT</name>
<sequence length="173" mass="19987">MKKTIILLLTLLTLTSCANLSKNTVKEGPFLVRNGTAADKTWYETLTLNRVSWYHELTLEFDLMLAPIAPQSSFNFWFSKDELEAIGKCGDFKLVLAYSRDTKILPYSYLNEQLDNSGYRKLELPSFKKNFLQHPDAEMNSLRLYQVYGICRPDQNNKPLIFNFPGFSEKIVN</sequence>
<evidence type="ECO:0000313" key="3">
    <source>
        <dbReference type="Proteomes" id="UP001302274"/>
    </source>
</evidence>
<accession>A0ABU5VR85</accession>